<sequence length="101" mass="11491">MSAITPLPNQHEDPQSDAVLQLLKAVADLNEKVIRLAQGIDGNPQPLTYSVGQAAKVLGVSRSKMYDLLHRPDFPVITIDHRKLIPRRQLERWLDQQCERK</sequence>
<dbReference type="NCBIfam" id="TIGR01764">
    <property type="entry name" value="excise"/>
    <property type="match status" value="1"/>
</dbReference>
<feature type="domain" description="Helix-turn-helix" evidence="1">
    <location>
        <begin position="49"/>
        <end position="97"/>
    </location>
</feature>
<evidence type="ECO:0000313" key="2">
    <source>
        <dbReference type="EMBL" id="PRX39489.1"/>
    </source>
</evidence>
<dbReference type="EMBL" id="PVNE01000024">
    <property type="protein sequence ID" value="PRX39489.1"/>
    <property type="molecule type" value="Genomic_DNA"/>
</dbReference>
<keyword evidence="3" id="KW-1185">Reference proteome</keyword>
<dbReference type="Pfam" id="PF12728">
    <property type="entry name" value="HTH_17"/>
    <property type="match status" value="1"/>
</dbReference>
<dbReference type="AlphaFoldDB" id="A0A2T0LC53"/>
<name>A0A2T0LC53_9BACL</name>
<dbReference type="InterPro" id="IPR038148">
    <property type="entry name" value="Tn1545/Tn916_Xis"/>
</dbReference>
<evidence type="ECO:0000259" key="1">
    <source>
        <dbReference type="Pfam" id="PF12728"/>
    </source>
</evidence>
<gene>
    <name evidence="2" type="ORF">CLV97_12427</name>
</gene>
<dbReference type="Gene3D" id="3.90.105.50">
    <property type="match status" value="1"/>
</dbReference>
<organism evidence="2 3">
    <name type="scientific">Planifilum fimeticola</name>
    <dbReference type="NCBI Taxonomy" id="201975"/>
    <lineage>
        <taxon>Bacteria</taxon>
        <taxon>Bacillati</taxon>
        <taxon>Bacillota</taxon>
        <taxon>Bacilli</taxon>
        <taxon>Bacillales</taxon>
        <taxon>Thermoactinomycetaceae</taxon>
        <taxon>Planifilum</taxon>
    </lineage>
</organism>
<dbReference type="RefSeq" id="WP_170070533.1">
    <property type="nucleotide sequence ID" value="NZ_PVNE01000024.1"/>
</dbReference>
<proteinExistence type="predicted"/>
<dbReference type="InterPro" id="IPR041657">
    <property type="entry name" value="HTH_17"/>
</dbReference>
<dbReference type="Proteomes" id="UP000237797">
    <property type="component" value="Unassembled WGS sequence"/>
</dbReference>
<reference evidence="2 3" key="1">
    <citation type="submission" date="2018-03" db="EMBL/GenBank/DDBJ databases">
        <title>Genomic Encyclopedia of Archaeal and Bacterial Type Strains, Phase II (KMG-II): from individual species to whole genera.</title>
        <authorList>
            <person name="Goeker M."/>
        </authorList>
    </citation>
    <scope>NUCLEOTIDE SEQUENCE [LARGE SCALE GENOMIC DNA]</scope>
    <source>
        <strain evidence="2 3">DSM 44946</strain>
    </source>
</reference>
<dbReference type="GO" id="GO:0003677">
    <property type="term" value="F:DNA binding"/>
    <property type="evidence" value="ECO:0007669"/>
    <property type="project" value="InterPro"/>
</dbReference>
<comment type="caution">
    <text evidence="2">The sequence shown here is derived from an EMBL/GenBank/DDBJ whole genome shotgun (WGS) entry which is preliminary data.</text>
</comment>
<evidence type="ECO:0000313" key="3">
    <source>
        <dbReference type="Proteomes" id="UP000237797"/>
    </source>
</evidence>
<protein>
    <submittedName>
        <fullName evidence="2">Excisionase family DNA binding protein</fullName>
    </submittedName>
</protein>
<dbReference type="InterPro" id="IPR010093">
    <property type="entry name" value="SinI_DNA-bd"/>
</dbReference>
<accession>A0A2T0LC53</accession>